<keyword evidence="1" id="KW-0812">Transmembrane</keyword>
<keyword evidence="1" id="KW-0472">Membrane</keyword>
<evidence type="ECO:0000313" key="3">
    <source>
        <dbReference type="Proteomes" id="UP001597541"/>
    </source>
</evidence>
<feature type="transmembrane region" description="Helical" evidence="1">
    <location>
        <begin position="6"/>
        <end position="24"/>
    </location>
</feature>
<organism evidence="2 3">
    <name type="scientific">Paenibacillus gansuensis</name>
    <dbReference type="NCBI Taxonomy" id="306542"/>
    <lineage>
        <taxon>Bacteria</taxon>
        <taxon>Bacillati</taxon>
        <taxon>Bacillota</taxon>
        <taxon>Bacilli</taxon>
        <taxon>Bacillales</taxon>
        <taxon>Paenibacillaceae</taxon>
        <taxon>Paenibacillus</taxon>
    </lineage>
</organism>
<proteinExistence type="predicted"/>
<evidence type="ECO:0000256" key="1">
    <source>
        <dbReference type="SAM" id="Phobius"/>
    </source>
</evidence>
<keyword evidence="1" id="KW-1133">Transmembrane helix</keyword>
<name>A0ABW5P7I2_9BACL</name>
<evidence type="ECO:0000313" key="2">
    <source>
        <dbReference type="EMBL" id="MFD2611175.1"/>
    </source>
</evidence>
<protein>
    <submittedName>
        <fullName evidence="2">DUF3951 domain-containing protein</fullName>
    </submittedName>
</protein>
<dbReference type="EMBL" id="JBHUME010000002">
    <property type="protein sequence ID" value="MFD2611175.1"/>
    <property type="molecule type" value="Genomic_DNA"/>
</dbReference>
<accession>A0ABW5P7I2</accession>
<comment type="caution">
    <text evidence="2">The sequence shown here is derived from an EMBL/GenBank/DDBJ whole genome shotgun (WGS) entry which is preliminary data.</text>
</comment>
<dbReference type="Proteomes" id="UP001597541">
    <property type="component" value="Unassembled WGS sequence"/>
</dbReference>
<sequence length="68" mass="7784">MDFGAMLTLSLLLPIVLLLVYILVKMATKKEIPESNYTPLDFIMGQTPIEFHEEKKTKEEQEGQGEDK</sequence>
<reference evidence="3" key="1">
    <citation type="journal article" date="2019" name="Int. J. Syst. Evol. Microbiol.">
        <title>The Global Catalogue of Microorganisms (GCM) 10K type strain sequencing project: providing services to taxonomists for standard genome sequencing and annotation.</title>
        <authorList>
            <consortium name="The Broad Institute Genomics Platform"/>
            <consortium name="The Broad Institute Genome Sequencing Center for Infectious Disease"/>
            <person name="Wu L."/>
            <person name="Ma J."/>
        </authorList>
    </citation>
    <scope>NUCLEOTIDE SEQUENCE [LARGE SCALE GENOMIC DNA]</scope>
    <source>
        <strain evidence="3">KCTC 3950</strain>
    </source>
</reference>
<gene>
    <name evidence="2" type="ORF">ACFSUF_01900</name>
</gene>
<dbReference type="InterPro" id="IPR025028">
    <property type="entry name" value="DUF3951"/>
</dbReference>
<dbReference type="Pfam" id="PF13131">
    <property type="entry name" value="DUF3951"/>
    <property type="match status" value="1"/>
</dbReference>
<dbReference type="RefSeq" id="WP_377599553.1">
    <property type="nucleotide sequence ID" value="NZ_JBHUME010000002.1"/>
</dbReference>
<keyword evidence="3" id="KW-1185">Reference proteome</keyword>